<dbReference type="OrthoDB" id="6506757at2759"/>
<evidence type="ECO:0000259" key="14">
    <source>
        <dbReference type="Pfam" id="PF00060"/>
    </source>
</evidence>
<dbReference type="Gene3D" id="1.10.287.70">
    <property type="match status" value="1"/>
</dbReference>
<evidence type="ECO:0000256" key="12">
    <source>
        <dbReference type="ARBA" id="ARBA00023303"/>
    </source>
</evidence>
<feature type="transmembrane region" description="Helical" evidence="13">
    <location>
        <begin position="355"/>
        <end position="372"/>
    </location>
</feature>
<evidence type="ECO:0000256" key="1">
    <source>
        <dbReference type="ARBA" id="ARBA00004651"/>
    </source>
</evidence>
<feature type="transmembrane region" description="Helical" evidence="13">
    <location>
        <begin position="316"/>
        <end position="335"/>
    </location>
</feature>
<keyword evidence="9" id="KW-0675">Receptor</keyword>
<evidence type="ECO:0000256" key="10">
    <source>
        <dbReference type="ARBA" id="ARBA00023180"/>
    </source>
</evidence>
<feature type="transmembrane region" description="Helical" evidence="13">
    <location>
        <begin position="379"/>
        <end position="398"/>
    </location>
</feature>
<gene>
    <name evidence="17" type="ORF">B7P43_G11515</name>
</gene>
<keyword evidence="3" id="KW-0813">Transport</keyword>
<feature type="domain" description="Putative ionotropic receptor ligand binding" evidence="16">
    <location>
        <begin position="82"/>
        <end position="162"/>
    </location>
</feature>
<dbReference type="InterPro" id="IPR056198">
    <property type="entry name" value="LBD_receptor"/>
</dbReference>
<evidence type="ECO:0000256" key="2">
    <source>
        <dbReference type="ARBA" id="ARBA00008685"/>
    </source>
</evidence>
<sequence length="597" mass="69042">MDNRRIWNISQEYNCCGTTSCDLLHKLHYTMKWQIVISLPGPGSHKYNRDLQETYDKNKFYIIWTSNEAAVLSRQLKGLISYPNAWNSRAHFIIIVDEILPEPGHTAQQIFKELLLFKVFNVIVLIPSRGRLRAVDVYTWFPYKLPSGKCGEVKGTVILDQWIMEGGGRFLRNLSLFPPKIPLNLYGCNVTAAVVPKEPFVMSDDQNVTIYDEGTDMRLFLFIAEVMNMSVAFRFPRNTKEIWPVKLENGSWTGVLGDLIDKNADISFSALTINLNKSIYFDSTHVYQFSGLLWIVPCAEPFHQWTSITRVFSAPMWLLLFVFIIISAGLMYSLSNFHKDIIMDVGPYRTMSDCFYNVWAVFLGVSVTKLPVTNHLKVYFIMLVWYCLAVNTVFQAYVTSYIVQPEYQKQIDSVEDLISSGIEYGFYPGITLFLPDTSDWRIKEILSHRIPCYGDTCIRRAIEKKGFATVTDSIIVEYMKTYVSQNISVVCTFKQECKAKRMAMFLEKGSFLTENINRLIDTALEAGLPGFWWNNIFNKLRIKAQVEVRIKLLEDYNSLLLTHLQSAFYLLQLGYCLSFIIFLGELLYYKKRKKLIR</sequence>
<dbReference type="SUPFAM" id="SSF53850">
    <property type="entry name" value="Periplasmic binding protein-like II"/>
    <property type="match status" value="1"/>
</dbReference>
<name>A0A2J7QUU6_9NEOP</name>
<organism evidence="17 18">
    <name type="scientific">Cryptotermes secundus</name>
    <dbReference type="NCBI Taxonomy" id="105785"/>
    <lineage>
        <taxon>Eukaryota</taxon>
        <taxon>Metazoa</taxon>
        <taxon>Ecdysozoa</taxon>
        <taxon>Arthropoda</taxon>
        <taxon>Hexapoda</taxon>
        <taxon>Insecta</taxon>
        <taxon>Pterygota</taxon>
        <taxon>Neoptera</taxon>
        <taxon>Polyneoptera</taxon>
        <taxon>Dictyoptera</taxon>
        <taxon>Blattodea</taxon>
        <taxon>Blattoidea</taxon>
        <taxon>Termitoidae</taxon>
        <taxon>Kalotermitidae</taxon>
        <taxon>Cryptotermitinae</taxon>
        <taxon>Cryptotermes</taxon>
    </lineage>
</organism>
<evidence type="ECO:0000256" key="7">
    <source>
        <dbReference type="ARBA" id="ARBA00023065"/>
    </source>
</evidence>
<feature type="domain" description="Ionotropic glutamate receptor C-terminal" evidence="14">
    <location>
        <begin position="315"/>
        <end position="571"/>
    </location>
</feature>
<dbReference type="Pfam" id="PF00060">
    <property type="entry name" value="Lig_chan"/>
    <property type="match status" value="1"/>
</dbReference>
<keyword evidence="18" id="KW-1185">Reference proteome</keyword>
<evidence type="ECO:0000256" key="5">
    <source>
        <dbReference type="ARBA" id="ARBA00022692"/>
    </source>
</evidence>
<protein>
    <recommendedName>
        <fullName evidence="19">Ionotropic glutamate receptor L-glutamate and glycine-binding domain-containing protein</fullName>
    </recommendedName>
</protein>
<dbReference type="InterPro" id="IPR052192">
    <property type="entry name" value="Insect_Ionotropic_Sensory_Rcpt"/>
</dbReference>
<dbReference type="GO" id="GO:0050906">
    <property type="term" value="P:detection of stimulus involved in sensory perception"/>
    <property type="evidence" value="ECO:0007669"/>
    <property type="project" value="UniProtKB-ARBA"/>
</dbReference>
<keyword evidence="7" id="KW-0406">Ion transport</keyword>
<keyword evidence="4" id="KW-1003">Cell membrane</keyword>
<evidence type="ECO:0000256" key="9">
    <source>
        <dbReference type="ARBA" id="ARBA00023170"/>
    </source>
</evidence>
<keyword evidence="12" id="KW-0407">Ion channel</keyword>
<evidence type="ECO:0000259" key="15">
    <source>
        <dbReference type="Pfam" id="PF10613"/>
    </source>
</evidence>
<dbReference type="PANTHER" id="PTHR42643">
    <property type="entry name" value="IONOTROPIC RECEPTOR 20A-RELATED"/>
    <property type="match status" value="1"/>
</dbReference>
<accession>A0A2J7QUU6</accession>
<proteinExistence type="inferred from homology"/>
<evidence type="ECO:0000256" key="11">
    <source>
        <dbReference type="ARBA" id="ARBA00023286"/>
    </source>
</evidence>
<reference evidence="17 18" key="1">
    <citation type="submission" date="2017-12" db="EMBL/GenBank/DDBJ databases">
        <title>Hemimetabolous genomes reveal molecular basis of termite eusociality.</title>
        <authorList>
            <person name="Harrison M.C."/>
            <person name="Jongepier E."/>
            <person name="Robertson H.M."/>
            <person name="Arning N."/>
            <person name="Bitard-Feildel T."/>
            <person name="Chao H."/>
            <person name="Childers C.P."/>
            <person name="Dinh H."/>
            <person name="Doddapaneni H."/>
            <person name="Dugan S."/>
            <person name="Gowin J."/>
            <person name="Greiner C."/>
            <person name="Han Y."/>
            <person name="Hu H."/>
            <person name="Hughes D.S.T."/>
            <person name="Huylmans A.-K."/>
            <person name="Kemena C."/>
            <person name="Kremer L.P.M."/>
            <person name="Lee S.L."/>
            <person name="Lopez-Ezquerra A."/>
            <person name="Mallet L."/>
            <person name="Monroy-Kuhn J.M."/>
            <person name="Moser A."/>
            <person name="Murali S.C."/>
            <person name="Muzny D.M."/>
            <person name="Otani S."/>
            <person name="Piulachs M.-D."/>
            <person name="Poelchau M."/>
            <person name="Qu J."/>
            <person name="Schaub F."/>
            <person name="Wada-Katsumata A."/>
            <person name="Worley K.C."/>
            <person name="Xie Q."/>
            <person name="Ylla G."/>
            <person name="Poulsen M."/>
            <person name="Gibbs R.A."/>
            <person name="Schal C."/>
            <person name="Richards S."/>
            <person name="Belles X."/>
            <person name="Korb J."/>
            <person name="Bornberg-Bauer E."/>
        </authorList>
    </citation>
    <scope>NUCLEOTIDE SEQUENCE [LARGE SCALE GENOMIC DNA]</scope>
    <source>
        <tissue evidence="17">Whole body</tissue>
    </source>
</reference>
<keyword evidence="10" id="KW-0325">Glycoprotein</keyword>
<dbReference type="EMBL" id="NEVH01010483">
    <property type="protein sequence ID" value="PNF32347.1"/>
    <property type="molecule type" value="Genomic_DNA"/>
</dbReference>
<comment type="similarity">
    <text evidence="2">Belongs to the glutamate-gated ion channel (TC 1.A.10.1) family.</text>
</comment>
<dbReference type="Pfam" id="PF24061">
    <property type="entry name" value="LBD_receptor"/>
    <property type="match status" value="1"/>
</dbReference>
<dbReference type="FunCoup" id="A0A2J7QUU6">
    <property type="interactions" value="76"/>
</dbReference>
<dbReference type="Proteomes" id="UP000235965">
    <property type="component" value="Unassembled WGS sequence"/>
</dbReference>
<dbReference type="GO" id="GO:0015276">
    <property type="term" value="F:ligand-gated monoatomic ion channel activity"/>
    <property type="evidence" value="ECO:0007669"/>
    <property type="project" value="InterPro"/>
</dbReference>
<dbReference type="AlphaFoldDB" id="A0A2J7QUU6"/>
<dbReference type="Gene3D" id="3.40.190.10">
    <property type="entry name" value="Periplasmic binding protein-like II"/>
    <property type="match status" value="1"/>
</dbReference>
<keyword evidence="5 13" id="KW-0812">Transmembrane</keyword>
<evidence type="ECO:0000256" key="3">
    <source>
        <dbReference type="ARBA" id="ARBA00022448"/>
    </source>
</evidence>
<feature type="domain" description="Ionotropic glutamate receptor L-glutamate and glycine-binding" evidence="15">
    <location>
        <begin position="194"/>
        <end position="292"/>
    </location>
</feature>
<evidence type="ECO:0000313" key="17">
    <source>
        <dbReference type="EMBL" id="PNF32347.1"/>
    </source>
</evidence>
<dbReference type="Pfam" id="PF10613">
    <property type="entry name" value="Lig_chan-Glu_bd"/>
    <property type="match status" value="1"/>
</dbReference>
<dbReference type="STRING" id="105785.A0A2J7QUU6"/>
<keyword evidence="8 13" id="KW-0472">Membrane</keyword>
<dbReference type="PANTHER" id="PTHR42643:SF24">
    <property type="entry name" value="IONOTROPIC RECEPTOR 60A"/>
    <property type="match status" value="1"/>
</dbReference>
<keyword evidence="6 13" id="KW-1133">Transmembrane helix</keyword>
<evidence type="ECO:0000256" key="13">
    <source>
        <dbReference type="SAM" id="Phobius"/>
    </source>
</evidence>
<dbReference type="InterPro" id="IPR019594">
    <property type="entry name" value="Glu/Gly-bd"/>
</dbReference>
<dbReference type="InParanoid" id="A0A2J7QUU6"/>
<evidence type="ECO:0000313" key="18">
    <source>
        <dbReference type="Proteomes" id="UP000235965"/>
    </source>
</evidence>
<comment type="subcellular location">
    <subcellularLocation>
        <location evidence="1">Cell membrane</location>
        <topology evidence="1">Multi-pass membrane protein</topology>
    </subcellularLocation>
</comment>
<evidence type="ECO:0000259" key="16">
    <source>
        <dbReference type="Pfam" id="PF24061"/>
    </source>
</evidence>
<feature type="transmembrane region" description="Helical" evidence="13">
    <location>
        <begin position="567"/>
        <end position="589"/>
    </location>
</feature>
<evidence type="ECO:0000256" key="4">
    <source>
        <dbReference type="ARBA" id="ARBA00022475"/>
    </source>
</evidence>
<evidence type="ECO:0000256" key="8">
    <source>
        <dbReference type="ARBA" id="ARBA00023136"/>
    </source>
</evidence>
<comment type="caution">
    <text evidence="17">The sequence shown here is derived from an EMBL/GenBank/DDBJ whole genome shotgun (WGS) entry which is preliminary data.</text>
</comment>
<dbReference type="InterPro" id="IPR001320">
    <property type="entry name" value="Iontro_rcpt_C"/>
</dbReference>
<evidence type="ECO:0008006" key="19">
    <source>
        <dbReference type="Google" id="ProtNLM"/>
    </source>
</evidence>
<dbReference type="GO" id="GO:0005886">
    <property type="term" value="C:plasma membrane"/>
    <property type="evidence" value="ECO:0007669"/>
    <property type="project" value="UniProtKB-SubCell"/>
</dbReference>
<keyword evidence="11" id="KW-1071">Ligand-gated ion channel</keyword>
<evidence type="ECO:0000256" key="6">
    <source>
        <dbReference type="ARBA" id="ARBA00022989"/>
    </source>
</evidence>